<dbReference type="RefSeq" id="WP_183602577.1">
    <property type="nucleotide sequence ID" value="NZ_JACHXK010000012.1"/>
</dbReference>
<gene>
    <name evidence="6" type="ORF">FHS18_004556</name>
</gene>
<evidence type="ECO:0000256" key="3">
    <source>
        <dbReference type="SAM" id="SignalP"/>
    </source>
</evidence>
<feature type="signal peptide" evidence="3">
    <location>
        <begin position="1"/>
        <end position="27"/>
    </location>
</feature>
<feature type="domain" description="SLH" evidence="5">
    <location>
        <begin position="191"/>
        <end position="254"/>
    </location>
</feature>
<organism evidence="6 7">
    <name type="scientific">Paenibacillus phyllosphaerae</name>
    <dbReference type="NCBI Taxonomy" id="274593"/>
    <lineage>
        <taxon>Bacteria</taxon>
        <taxon>Bacillati</taxon>
        <taxon>Bacillota</taxon>
        <taxon>Bacilli</taxon>
        <taxon>Bacillales</taxon>
        <taxon>Paenibacillaceae</taxon>
        <taxon>Paenibacillus</taxon>
    </lineage>
</organism>
<dbReference type="Pfam" id="PF05031">
    <property type="entry name" value="NEAT"/>
    <property type="match status" value="1"/>
</dbReference>
<keyword evidence="7" id="KW-1185">Reference proteome</keyword>
<feature type="domain" description="NEAT" evidence="4">
    <location>
        <begin position="53"/>
        <end position="177"/>
    </location>
</feature>
<dbReference type="AlphaFoldDB" id="A0A7W5B108"/>
<evidence type="ECO:0000256" key="2">
    <source>
        <dbReference type="ARBA" id="ARBA00022729"/>
    </source>
</evidence>
<evidence type="ECO:0000313" key="7">
    <source>
        <dbReference type="Proteomes" id="UP000570361"/>
    </source>
</evidence>
<evidence type="ECO:0008006" key="8">
    <source>
        <dbReference type="Google" id="ProtNLM"/>
    </source>
</evidence>
<dbReference type="GO" id="GO:0030313">
    <property type="term" value="C:cell envelope"/>
    <property type="evidence" value="ECO:0007669"/>
    <property type="project" value="UniProtKB-SubCell"/>
</dbReference>
<proteinExistence type="predicted"/>
<dbReference type="Pfam" id="PF00395">
    <property type="entry name" value="SLH"/>
    <property type="match status" value="3"/>
</dbReference>
<dbReference type="CDD" id="cd06920">
    <property type="entry name" value="NEAT"/>
    <property type="match status" value="1"/>
</dbReference>
<feature type="domain" description="SLH" evidence="5">
    <location>
        <begin position="256"/>
        <end position="316"/>
    </location>
</feature>
<dbReference type="Gene3D" id="2.60.40.1850">
    <property type="match status" value="1"/>
</dbReference>
<keyword evidence="2 3" id="KW-0732">Signal</keyword>
<protein>
    <recommendedName>
        <fullName evidence="8">S-layer homology domain-containing protein</fullName>
    </recommendedName>
</protein>
<evidence type="ECO:0000256" key="1">
    <source>
        <dbReference type="ARBA" id="ARBA00004196"/>
    </source>
</evidence>
<feature type="chain" id="PRO_5039636648" description="S-layer homology domain-containing protein" evidence="3">
    <location>
        <begin position="28"/>
        <end position="372"/>
    </location>
</feature>
<evidence type="ECO:0000313" key="6">
    <source>
        <dbReference type="EMBL" id="MBB3112455.1"/>
    </source>
</evidence>
<dbReference type="Proteomes" id="UP000570361">
    <property type="component" value="Unassembled WGS sequence"/>
</dbReference>
<dbReference type="SMART" id="SM00725">
    <property type="entry name" value="NEAT"/>
    <property type="match status" value="1"/>
</dbReference>
<feature type="domain" description="SLH" evidence="5">
    <location>
        <begin position="317"/>
        <end position="372"/>
    </location>
</feature>
<sequence length="372" mass="39654">MNRANWKAIAAASLMVSLLASPLQSVAAAAEPAANSAKLANNAAVPTANAQELADGTYSLGYTFLKYNTAQVSVMQDYVIPTGRLIVQNGQKLVQITLKQSKEITQFKLEQGGQLVSPEVVATDEKANTRTIQFAVDDLSAKVKGWVKIYWQVSPTFLYDHEYDIHLTFDSSSLKLLSSTEANAETDTESTDAGSFKDIEQHWAQSAIARAVSLGLVSGYVDGTFRPESSITRAEFAVLLSRAMKLGTSSAKETSFSDNARIPAWVKPYLGPVVEAGVINGFADGSFRADSTINRTELAVMVVRALKLEVDSAAKPAYADTDTIPKWAQAEVAAAASAGIMNVHAGNKFAPLVNATRAEAVSAILALAEAQS</sequence>
<dbReference type="EMBL" id="JACHXK010000012">
    <property type="protein sequence ID" value="MBB3112455.1"/>
    <property type="molecule type" value="Genomic_DNA"/>
</dbReference>
<name>A0A7W5B108_9BACL</name>
<dbReference type="InterPro" id="IPR051465">
    <property type="entry name" value="Cell_Envelope_Struct_Comp"/>
</dbReference>
<evidence type="ECO:0000259" key="5">
    <source>
        <dbReference type="PROSITE" id="PS51272"/>
    </source>
</evidence>
<reference evidence="6 7" key="1">
    <citation type="submission" date="2020-08" db="EMBL/GenBank/DDBJ databases">
        <title>Genomic Encyclopedia of Type Strains, Phase III (KMG-III): the genomes of soil and plant-associated and newly described type strains.</title>
        <authorList>
            <person name="Whitman W."/>
        </authorList>
    </citation>
    <scope>NUCLEOTIDE SEQUENCE [LARGE SCALE GENOMIC DNA]</scope>
    <source>
        <strain evidence="6 7">CECT 5862</strain>
    </source>
</reference>
<accession>A0A7W5B108</accession>
<dbReference type="SUPFAM" id="SSF158911">
    <property type="entry name" value="NEAT domain-like"/>
    <property type="match status" value="1"/>
</dbReference>
<comment type="subcellular location">
    <subcellularLocation>
        <location evidence="1">Cell envelope</location>
    </subcellularLocation>
</comment>
<dbReference type="PANTHER" id="PTHR43308">
    <property type="entry name" value="OUTER MEMBRANE PROTEIN ALPHA-RELATED"/>
    <property type="match status" value="1"/>
</dbReference>
<dbReference type="PANTHER" id="PTHR43308:SF5">
    <property type="entry name" value="S-LAYER PROTEIN _ PEPTIDOGLYCAN ENDO-BETA-N-ACETYLGLUCOSAMINIDASE"/>
    <property type="match status" value="1"/>
</dbReference>
<dbReference type="InterPro" id="IPR001119">
    <property type="entry name" value="SLH_dom"/>
</dbReference>
<dbReference type="PROSITE" id="PS51272">
    <property type="entry name" value="SLH"/>
    <property type="match status" value="3"/>
</dbReference>
<dbReference type="PROSITE" id="PS50978">
    <property type="entry name" value="NEAT"/>
    <property type="match status" value="1"/>
</dbReference>
<comment type="caution">
    <text evidence="6">The sequence shown here is derived from an EMBL/GenBank/DDBJ whole genome shotgun (WGS) entry which is preliminary data.</text>
</comment>
<dbReference type="InterPro" id="IPR006635">
    <property type="entry name" value="NEAT_dom"/>
</dbReference>
<evidence type="ECO:0000259" key="4">
    <source>
        <dbReference type="PROSITE" id="PS50978"/>
    </source>
</evidence>
<dbReference type="InterPro" id="IPR037250">
    <property type="entry name" value="NEAT_dom_sf"/>
</dbReference>